<evidence type="ECO:0000313" key="8">
    <source>
        <dbReference type="Proteomes" id="UP000837932"/>
    </source>
</evidence>
<dbReference type="InterPro" id="IPR036640">
    <property type="entry name" value="ABC1_TM_sf"/>
</dbReference>
<accession>A0ABN8F3M6</accession>
<keyword evidence="3 5" id="KW-1133">Transmembrane helix</keyword>
<evidence type="ECO:0000256" key="2">
    <source>
        <dbReference type="ARBA" id="ARBA00022692"/>
    </source>
</evidence>
<feature type="domain" description="HNH nuclease" evidence="6">
    <location>
        <begin position="263"/>
        <end position="319"/>
    </location>
</feature>
<feature type="transmembrane region" description="Helical" evidence="5">
    <location>
        <begin position="12"/>
        <end position="45"/>
    </location>
</feature>
<evidence type="ECO:0000313" key="7">
    <source>
        <dbReference type="EMBL" id="CAH0998042.1"/>
    </source>
</evidence>
<protein>
    <recommendedName>
        <fullName evidence="6">HNH nuclease domain-containing protein</fullName>
    </recommendedName>
</protein>
<dbReference type="PANTHER" id="PTHR33877:SF1">
    <property type="entry name" value="TYPE IV METHYL-DIRECTED RESTRICTION ENZYME ECOKMCRA"/>
    <property type="match status" value="1"/>
</dbReference>
<reference evidence="7" key="1">
    <citation type="submission" date="2021-12" db="EMBL/GenBank/DDBJ databases">
        <authorList>
            <person name="Rodrigo-Torres L."/>
            <person name="Arahal R. D."/>
            <person name="Lucena T."/>
        </authorList>
    </citation>
    <scope>NUCLEOTIDE SEQUENCE</scope>
    <source>
        <strain evidence="7">CECT 8858</strain>
    </source>
</reference>
<proteinExistence type="predicted"/>
<dbReference type="SMART" id="SM00507">
    <property type="entry name" value="HNHc"/>
    <property type="match status" value="1"/>
</dbReference>
<sequence length="326" mass="37711">MTTNKRNMKILLYAIIWIILTIISPKLGLFILLTILAYQIYLYIYFNSIKFTSIKDSIKKYTNNSNELNHHIQELKCSYINVKSYDYGSSILQDTSKYNLKRREWSNELKNNQVHNCSSTVCKNANSQPFKYLCKYFNLKTDEETLSNFENVLNDFAAAEQGKKLLQAEREIIINSIKNDIPVLIYTLSKERLIKELGFETIDLSDLYFPVYTFQYVSAGGNSSARCDIKLDVENLDKFVNYLSGIVKFRNSIQGQRDLMTSKLREQIKVRDSYTCKSCNISTHIEKNLLLEIDHIVPLSKGGITSESNLQTLCWRCNRSKGAKIL</sequence>
<dbReference type="InterPro" id="IPR002711">
    <property type="entry name" value="HNH"/>
</dbReference>
<evidence type="ECO:0000256" key="4">
    <source>
        <dbReference type="ARBA" id="ARBA00023136"/>
    </source>
</evidence>
<comment type="subcellular location">
    <subcellularLocation>
        <location evidence="1">Cell membrane</location>
        <topology evidence="1">Multi-pass membrane protein</topology>
    </subcellularLocation>
</comment>
<dbReference type="Gene3D" id="1.10.30.50">
    <property type="match status" value="1"/>
</dbReference>
<keyword evidence="4 5" id="KW-0472">Membrane</keyword>
<evidence type="ECO:0000256" key="5">
    <source>
        <dbReference type="SAM" id="Phobius"/>
    </source>
</evidence>
<dbReference type="SUPFAM" id="SSF90123">
    <property type="entry name" value="ABC transporter transmembrane region"/>
    <property type="match status" value="1"/>
</dbReference>
<dbReference type="PANTHER" id="PTHR33877">
    <property type="entry name" value="SLL1193 PROTEIN"/>
    <property type="match status" value="1"/>
</dbReference>
<evidence type="ECO:0000256" key="1">
    <source>
        <dbReference type="ARBA" id="ARBA00004651"/>
    </source>
</evidence>
<dbReference type="InterPro" id="IPR052892">
    <property type="entry name" value="NA-targeting_endonuclease"/>
</dbReference>
<dbReference type="InterPro" id="IPR003615">
    <property type="entry name" value="HNH_nuc"/>
</dbReference>
<name>A0ABN8F3M6_9BACT</name>
<dbReference type="EMBL" id="CAKLPY010000011">
    <property type="protein sequence ID" value="CAH0998042.1"/>
    <property type="molecule type" value="Genomic_DNA"/>
</dbReference>
<keyword evidence="2 5" id="KW-0812">Transmembrane</keyword>
<gene>
    <name evidence="7" type="ORF">EMA8858_04177</name>
</gene>
<keyword evidence="8" id="KW-1185">Reference proteome</keyword>
<organism evidence="7 8">
    <name type="scientific">Emticicia aquatica</name>
    <dbReference type="NCBI Taxonomy" id="1681835"/>
    <lineage>
        <taxon>Bacteria</taxon>
        <taxon>Pseudomonadati</taxon>
        <taxon>Bacteroidota</taxon>
        <taxon>Cytophagia</taxon>
        <taxon>Cytophagales</taxon>
        <taxon>Leadbetterellaceae</taxon>
        <taxon>Emticicia</taxon>
    </lineage>
</organism>
<dbReference type="CDD" id="cd00085">
    <property type="entry name" value="HNHc"/>
    <property type="match status" value="1"/>
</dbReference>
<evidence type="ECO:0000259" key="6">
    <source>
        <dbReference type="SMART" id="SM00507"/>
    </source>
</evidence>
<dbReference type="Proteomes" id="UP000837932">
    <property type="component" value="Unassembled WGS sequence"/>
</dbReference>
<evidence type="ECO:0000256" key="3">
    <source>
        <dbReference type="ARBA" id="ARBA00022989"/>
    </source>
</evidence>
<dbReference type="Pfam" id="PF01844">
    <property type="entry name" value="HNH"/>
    <property type="match status" value="1"/>
</dbReference>
<comment type="caution">
    <text evidence="7">The sequence shown here is derived from an EMBL/GenBank/DDBJ whole genome shotgun (WGS) entry which is preliminary data.</text>
</comment>